<organism evidence="1 2">
    <name type="scientific">Flavobacterium branchiarum</name>
    <dbReference type="NCBI Taxonomy" id="1114870"/>
    <lineage>
        <taxon>Bacteria</taxon>
        <taxon>Pseudomonadati</taxon>
        <taxon>Bacteroidota</taxon>
        <taxon>Flavobacteriia</taxon>
        <taxon>Flavobacteriales</taxon>
        <taxon>Flavobacteriaceae</taxon>
        <taxon>Flavobacterium</taxon>
    </lineage>
</organism>
<keyword evidence="2" id="KW-1185">Reference proteome</keyword>
<name>A0ABV5FSC5_9FLAO</name>
<reference evidence="1 2" key="1">
    <citation type="submission" date="2024-09" db="EMBL/GenBank/DDBJ databases">
        <authorList>
            <person name="Sun Q."/>
            <person name="Mori K."/>
        </authorList>
    </citation>
    <scope>NUCLEOTIDE SEQUENCE [LARGE SCALE GENOMIC DNA]</scope>
    <source>
        <strain evidence="1 2">CECT 7908</strain>
    </source>
</reference>
<evidence type="ECO:0000313" key="1">
    <source>
        <dbReference type="EMBL" id="MFB9066066.1"/>
    </source>
</evidence>
<sequence length="77" mass="9046">MTTEGLTKETEIRLAEFFNNNIDPKNMAKTIRQLNHIIGLAVMRESETLKLDMDKVQDSFYWLNELAEVLNPYLEKE</sequence>
<evidence type="ECO:0000313" key="2">
    <source>
        <dbReference type="Proteomes" id="UP001589589"/>
    </source>
</evidence>
<proteinExistence type="predicted"/>
<dbReference type="Proteomes" id="UP001589589">
    <property type="component" value="Unassembled WGS sequence"/>
</dbReference>
<protein>
    <submittedName>
        <fullName evidence="1">Uncharacterized protein</fullName>
    </submittedName>
</protein>
<accession>A0ABV5FSC5</accession>
<comment type="caution">
    <text evidence="1">The sequence shown here is derived from an EMBL/GenBank/DDBJ whole genome shotgun (WGS) entry which is preliminary data.</text>
</comment>
<dbReference type="RefSeq" id="WP_290259787.1">
    <property type="nucleotide sequence ID" value="NZ_JAUFQQ010000003.1"/>
</dbReference>
<dbReference type="EMBL" id="JBHMEX010000058">
    <property type="protein sequence ID" value="MFB9066066.1"/>
    <property type="molecule type" value="Genomic_DNA"/>
</dbReference>
<gene>
    <name evidence="1" type="ORF">ACFFUQ_18770</name>
</gene>